<proteinExistence type="predicted"/>
<dbReference type="Proteomes" id="UP000234190">
    <property type="component" value="Unassembled WGS sequence"/>
</dbReference>
<gene>
    <name evidence="5" type="ORF">CR159_02565</name>
</gene>
<keyword evidence="3" id="KW-0448">Lipopolysaccharide biosynthesis</keyword>
<dbReference type="AlphaFoldDB" id="A0A2N4U808"/>
<dbReference type="EMBL" id="PDNW01000002">
    <property type="protein sequence ID" value="PLC51137.1"/>
    <property type="molecule type" value="Genomic_DNA"/>
</dbReference>
<keyword evidence="6" id="KW-1185">Reference proteome</keyword>
<evidence type="ECO:0000256" key="3">
    <source>
        <dbReference type="ARBA" id="ARBA00022985"/>
    </source>
</evidence>
<dbReference type="CDD" id="cd06532">
    <property type="entry name" value="Glyco_transf_25"/>
    <property type="match status" value="1"/>
</dbReference>
<organism evidence="5 6">
    <name type="scientific">Pollutimonas subterranea</name>
    <dbReference type="NCBI Taxonomy" id="2045210"/>
    <lineage>
        <taxon>Bacteria</taxon>
        <taxon>Pseudomonadati</taxon>
        <taxon>Pseudomonadota</taxon>
        <taxon>Betaproteobacteria</taxon>
        <taxon>Burkholderiales</taxon>
        <taxon>Alcaligenaceae</taxon>
        <taxon>Pollutimonas</taxon>
    </lineage>
</organism>
<dbReference type="GO" id="GO:0009103">
    <property type="term" value="P:lipopolysaccharide biosynthetic process"/>
    <property type="evidence" value="ECO:0007669"/>
    <property type="project" value="UniProtKB-KW"/>
</dbReference>
<comment type="caution">
    <text evidence="5">The sequence shown here is derived from an EMBL/GenBank/DDBJ whole genome shotgun (WGS) entry which is preliminary data.</text>
</comment>
<sequence>MNSQTPCFVVNLDSDTRRRRSMEATLQRAGVRAEFFSAVDGRLMSEDVLESHVDRIKAEKEYGALAKAEIGTSLSHIYIYREMVKRNLPYAVILEDDVCLDSGFARLLQSGSADALESLFDASVAVMIQLSHVNRAYRRPEKSLGSTAYAAVRPYGAVWLTSGYFITLAAAKQLADGLYPVWAVADYWGRFQQLGLVELWALTPNAVWESSEAQNSNISAERKVRRKSPKTLKSRLQRIGHELIVKPLLVRRLPKIST</sequence>
<reference evidence="5 6" key="1">
    <citation type="submission" date="2017-10" db="EMBL/GenBank/DDBJ databases">
        <title>Two draft genome sequences of Pusillimonas sp. strains isolated from a nitrate- and radionuclide-contaminated groundwater in Russia.</title>
        <authorList>
            <person name="Grouzdev D.S."/>
            <person name="Tourova T.P."/>
            <person name="Goeva M.A."/>
            <person name="Babich T.L."/>
            <person name="Sokolova D.S."/>
            <person name="Abdullin R."/>
            <person name="Poltaraus A.B."/>
            <person name="Toshchakov S.V."/>
            <person name="Nazina T.N."/>
        </authorList>
    </citation>
    <scope>NUCLEOTIDE SEQUENCE [LARGE SCALE GENOMIC DNA]</scope>
    <source>
        <strain evidence="5 6">JR1/69-3-13</strain>
    </source>
</reference>
<evidence type="ECO:0000313" key="6">
    <source>
        <dbReference type="Proteomes" id="UP000234190"/>
    </source>
</evidence>
<comment type="pathway">
    <text evidence="1">Bacterial outer membrane biogenesis; lipooligosaccharide biosynthesis.</text>
</comment>
<dbReference type="UniPathway" id="UPA00820"/>
<comment type="pathway">
    <text evidence="2">Glycan metabolism; lacto-N-neotetraose biosynthesis.</text>
</comment>
<accession>A0A2N4U808</accession>
<dbReference type="InterPro" id="IPR002654">
    <property type="entry name" value="Glyco_trans_25"/>
</dbReference>
<protein>
    <recommendedName>
        <fullName evidence="4">Glycosyl transferase family 25 domain-containing protein</fullName>
    </recommendedName>
</protein>
<evidence type="ECO:0000313" key="5">
    <source>
        <dbReference type="EMBL" id="PLC51137.1"/>
    </source>
</evidence>
<evidence type="ECO:0000256" key="2">
    <source>
        <dbReference type="ARBA" id="ARBA00005222"/>
    </source>
</evidence>
<name>A0A2N4U808_9BURK</name>
<evidence type="ECO:0000259" key="4">
    <source>
        <dbReference type="Pfam" id="PF01755"/>
    </source>
</evidence>
<dbReference type="RefSeq" id="WP_102072455.1">
    <property type="nucleotide sequence ID" value="NZ_PDNW01000002.1"/>
</dbReference>
<dbReference type="UniPathway" id="UPA00501"/>
<feature type="domain" description="Glycosyl transferase family 25" evidence="4">
    <location>
        <begin position="5"/>
        <end position="181"/>
    </location>
</feature>
<evidence type="ECO:0000256" key="1">
    <source>
        <dbReference type="ARBA" id="ARBA00005068"/>
    </source>
</evidence>
<dbReference type="Pfam" id="PF01755">
    <property type="entry name" value="Glyco_transf_25"/>
    <property type="match status" value="1"/>
</dbReference>